<organism evidence="9 10">
    <name type="scientific">Chryseomicrobium palamuruense</name>
    <dbReference type="NCBI Taxonomy" id="682973"/>
    <lineage>
        <taxon>Bacteria</taxon>
        <taxon>Bacillati</taxon>
        <taxon>Bacillota</taxon>
        <taxon>Bacilli</taxon>
        <taxon>Bacillales</taxon>
        <taxon>Caryophanaceae</taxon>
        <taxon>Chryseomicrobium</taxon>
    </lineage>
</organism>
<evidence type="ECO:0000256" key="2">
    <source>
        <dbReference type="ARBA" id="ARBA00007520"/>
    </source>
</evidence>
<feature type="transmembrane region" description="Helical" evidence="7">
    <location>
        <begin position="337"/>
        <end position="355"/>
    </location>
</feature>
<keyword evidence="5 7" id="KW-1133">Transmembrane helix</keyword>
<gene>
    <name evidence="9" type="ORF">ACFO0S_01180</name>
</gene>
<reference evidence="10" key="1">
    <citation type="journal article" date="2019" name="Int. J. Syst. Evol. Microbiol.">
        <title>The Global Catalogue of Microorganisms (GCM) 10K type strain sequencing project: providing services to taxonomists for standard genome sequencing and annotation.</title>
        <authorList>
            <consortium name="The Broad Institute Genomics Platform"/>
            <consortium name="The Broad Institute Genome Sequencing Center for Infectious Disease"/>
            <person name="Wu L."/>
            <person name="Ma J."/>
        </authorList>
    </citation>
    <scope>NUCLEOTIDE SEQUENCE [LARGE SCALE GENOMIC DNA]</scope>
    <source>
        <strain evidence="10">CCUG 50353</strain>
    </source>
</reference>
<feature type="transmembrane region" description="Helical" evidence="7">
    <location>
        <begin position="246"/>
        <end position="270"/>
    </location>
</feature>
<dbReference type="SUPFAM" id="SSF103473">
    <property type="entry name" value="MFS general substrate transporter"/>
    <property type="match status" value="1"/>
</dbReference>
<evidence type="ECO:0000256" key="3">
    <source>
        <dbReference type="ARBA" id="ARBA00022448"/>
    </source>
</evidence>
<comment type="subcellular location">
    <subcellularLocation>
        <location evidence="1">Cell membrane</location>
        <topology evidence="1">Multi-pass membrane protein</topology>
    </subcellularLocation>
</comment>
<dbReference type="Pfam" id="PF07690">
    <property type="entry name" value="MFS_1"/>
    <property type="match status" value="1"/>
</dbReference>
<name>A0ABV8UR17_9BACL</name>
<evidence type="ECO:0000256" key="4">
    <source>
        <dbReference type="ARBA" id="ARBA00022692"/>
    </source>
</evidence>
<dbReference type="PRINTS" id="PR01035">
    <property type="entry name" value="TCRTETA"/>
</dbReference>
<keyword evidence="6 7" id="KW-0472">Membrane</keyword>
<evidence type="ECO:0000256" key="7">
    <source>
        <dbReference type="SAM" id="Phobius"/>
    </source>
</evidence>
<comment type="similarity">
    <text evidence="2">Belongs to the major facilitator superfamily. TCR/Tet family.</text>
</comment>
<feature type="transmembrane region" description="Helical" evidence="7">
    <location>
        <begin position="109"/>
        <end position="125"/>
    </location>
</feature>
<evidence type="ECO:0000256" key="6">
    <source>
        <dbReference type="ARBA" id="ARBA00023136"/>
    </source>
</evidence>
<dbReference type="PROSITE" id="PS00216">
    <property type="entry name" value="SUGAR_TRANSPORT_1"/>
    <property type="match status" value="1"/>
</dbReference>
<feature type="transmembrane region" description="Helical" evidence="7">
    <location>
        <begin position="168"/>
        <end position="192"/>
    </location>
</feature>
<feature type="transmembrane region" description="Helical" evidence="7">
    <location>
        <begin position="313"/>
        <end position="331"/>
    </location>
</feature>
<dbReference type="Proteomes" id="UP001595733">
    <property type="component" value="Unassembled WGS sequence"/>
</dbReference>
<feature type="transmembrane region" description="Helical" evidence="7">
    <location>
        <begin position="78"/>
        <end position="97"/>
    </location>
</feature>
<dbReference type="InterPro" id="IPR005829">
    <property type="entry name" value="Sugar_transporter_CS"/>
</dbReference>
<evidence type="ECO:0000256" key="5">
    <source>
        <dbReference type="ARBA" id="ARBA00022989"/>
    </source>
</evidence>
<dbReference type="CDD" id="cd17325">
    <property type="entry name" value="MFS_MdtG_SLC18_like"/>
    <property type="match status" value="1"/>
</dbReference>
<accession>A0ABV8UR17</accession>
<dbReference type="InterPro" id="IPR011701">
    <property type="entry name" value="MFS"/>
</dbReference>
<evidence type="ECO:0000313" key="10">
    <source>
        <dbReference type="Proteomes" id="UP001595733"/>
    </source>
</evidence>
<feature type="transmembrane region" description="Helical" evidence="7">
    <location>
        <begin position="282"/>
        <end position="301"/>
    </location>
</feature>
<feature type="transmembrane region" description="Helical" evidence="7">
    <location>
        <begin position="45"/>
        <end position="66"/>
    </location>
</feature>
<dbReference type="EMBL" id="JBHSEF010000008">
    <property type="protein sequence ID" value="MFC4353675.1"/>
    <property type="molecule type" value="Genomic_DNA"/>
</dbReference>
<keyword evidence="3" id="KW-0813">Transport</keyword>
<feature type="transmembrane region" description="Helical" evidence="7">
    <location>
        <begin position="131"/>
        <end position="156"/>
    </location>
</feature>
<evidence type="ECO:0000313" key="9">
    <source>
        <dbReference type="EMBL" id="MFC4353675.1"/>
    </source>
</evidence>
<feature type="transmembrane region" description="Helical" evidence="7">
    <location>
        <begin position="399"/>
        <end position="419"/>
    </location>
</feature>
<evidence type="ECO:0000256" key="1">
    <source>
        <dbReference type="ARBA" id="ARBA00004651"/>
    </source>
</evidence>
<protein>
    <submittedName>
        <fullName evidence="9">MFS transporter</fullName>
    </submittedName>
</protein>
<dbReference type="PROSITE" id="PS50850">
    <property type="entry name" value="MFS"/>
    <property type="match status" value="1"/>
</dbReference>
<sequence>MRVSHARFLLNVRIIYSHVIMLYFFHRTHAESRSQMKKSNPFIIYLLMFNMFIIMAGIGLIVPIMPKYLETFGAAGQALGLIIAAFAFAQFVFSPIAGDLSDKYGRKKLIVIGLALFGLSQLWFGTATHEWMLYAARFVSGIGGAFLIPPTMAFVADITTYEDRGKGMGYIGAAMSLGFMIGPGIGGLFSAISLNFPFYVSSATALLAMVFSLFVLPDIRNKEIVDPTKSRENIVQQMRRSFYTPYFMMLLIIFVFSFGIANFQATFALYMNYKFSFSPEQIAIVLTAGGFVGVVIQMFMIDRLFKRFGEMQIILSSLVFAAVTLFGMLFVHQFFSILLVATLFSIAVTLIRPAVNTVVSKLAGTEQGFAAGMNNAYMSLGNMVGPALAGLLFDWNYNLPFVVGSLVLLGTFFLTAIWMRRKQLDLHSTSVNT</sequence>
<dbReference type="PANTHER" id="PTHR23504:SF115">
    <property type="entry name" value="MULTIDRUG RESISTANCE PROTEIN 2"/>
    <property type="match status" value="1"/>
</dbReference>
<dbReference type="Gene3D" id="1.20.1250.20">
    <property type="entry name" value="MFS general substrate transporter like domains"/>
    <property type="match status" value="1"/>
</dbReference>
<feature type="transmembrane region" description="Helical" evidence="7">
    <location>
        <begin position="198"/>
        <end position="216"/>
    </location>
</feature>
<evidence type="ECO:0000259" key="8">
    <source>
        <dbReference type="PROSITE" id="PS50850"/>
    </source>
</evidence>
<keyword evidence="4 7" id="KW-0812">Transmembrane</keyword>
<feature type="transmembrane region" description="Helical" evidence="7">
    <location>
        <begin position="376"/>
        <end position="393"/>
    </location>
</feature>
<proteinExistence type="inferred from homology"/>
<feature type="domain" description="Major facilitator superfamily (MFS) profile" evidence="8">
    <location>
        <begin position="43"/>
        <end position="422"/>
    </location>
</feature>
<dbReference type="InterPro" id="IPR001958">
    <property type="entry name" value="Tet-R_TetA/multi-R_MdtG-like"/>
</dbReference>
<comment type="caution">
    <text evidence="9">The sequence shown here is derived from an EMBL/GenBank/DDBJ whole genome shotgun (WGS) entry which is preliminary data.</text>
</comment>
<keyword evidence="10" id="KW-1185">Reference proteome</keyword>
<dbReference type="InterPro" id="IPR036259">
    <property type="entry name" value="MFS_trans_sf"/>
</dbReference>
<dbReference type="RefSeq" id="WP_378139299.1">
    <property type="nucleotide sequence ID" value="NZ_JBHSEF010000008.1"/>
</dbReference>
<dbReference type="InterPro" id="IPR020846">
    <property type="entry name" value="MFS_dom"/>
</dbReference>
<dbReference type="PANTHER" id="PTHR23504">
    <property type="entry name" value="MAJOR FACILITATOR SUPERFAMILY DOMAIN-CONTAINING PROTEIN 10"/>
    <property type="match status" value="1"/>
</dbReference>